<proteinExistence type="predicted"/>
<name>A0AAU8JLS9_9CYAN</name>
<dbReference type="InterPro" id="IPR024983">
    <property type="entry name" value="CHAT_dom"/>
</dbReference>
<accession>A0AAU8JLS9</accession>
<dbReference type="AlphaFoldDB" id="A0AAU8JLS9"/>
<organism evidence="2">
    <name type="scientific">Planktothricoides raciborskii GIHE-MW2</name>
    <dbReference type="NCBI Taxonomy" id="2792601"/>
    <lineage>
        <taxon>Bacteria</taxon>
        <taxon>Bacillati</taxon>
        <taxon>Cyanobacteriota</taxon>
        <taxon>Cyanophyceae</taxon>
        <taxon>Oscillatoriophycideae</taxon>
        <taxon>Oscillatoriales</taxon>
        <taxon>Oscillatoriaceae</taxon>
        <taxon>Planktothricoides</taxon>
    </lineage>
</organism>
<evidence type="ECO:0000259" key="1">
    <source>
        <dbReference type="Pfam" id="PF12770"/>
    </source>
</evidence>
<dbReference type="RefSeq" id="WP_354636126.1">
    <property type="nucleotide sequence ID" value="NZ_CP159837.1"/>
</dbReference>
<dbReference type="Pfam" id="PF12770">
    <property type="entry name" value="CHAT"/>
    <property type="match status" value="1"/>
</dbReference>
<sequence length="485" mass="54185">MLNNRLLSQFLSPAWLEVSNWKFAIANLALVSGIFFAIAPGSLGHTESVVFADIPGKLEETKPIKIAAGHDSHTMEELLDERDFIHAVQTIEQQWLNEYVNYFQKELPEISLNADEIADTLAVRGEQTGQIPALIYLLPTANQLEILLVLPNLQVIRQSIPEAQKELLVNTANQLRSEITNPIRRNSRTYLASAQQLYQWIIAPVELELQAQGINTLVFCVGAGLRTLPWAVLHDGQQFLVEKYSLGLIPAFNLTETVYEDIKDSPVMAMGASEFADLSPLPAVPLELQQISQNLWFGEYFLNEEFTIANLRSQHQSNQFPIIHLATHAEFLPGDPSNSYIKFWQDKLTLDQMAELQLNQPPVELLVLSACQTAIGDEDVELGFAGLAVNSGVKSALASLWYVSDIGTLALMTEFYQSLQTAPIKAEALRAAQIAMLQGKVYIENGELRGTNSRIVLPPELKNLRPEHLSHPYFWSAFIMVGNPW</sequence>
<reference evidence="2" key="1">
    <citation type="submission" date="2024-07" db="EMBL/GenBank/DDBJ databases">
        <authorList>
            <person name="Kim Y.J."/>
            <person name="Jeong J.Y."/>
        </authorList>
    </citation>
    <scope>NUCLEOTIDE SEQUENCE</scope>
    <source>
        <strain evidence="2">GIHE-MW2</strain>
    </source>
</reference>
<dbReference type="EMBL" id="CP159837">
    <property type="protein sequence ID" value="XCM39363.1"/>
    <property type="molecule type" value="Genomic_DNA"/>
</dbReference>
<feature type="domain" description="CHAT" evidence="1">
    <location>
        <begin position="192"/>
        <end position="483"/>
    </location>
</feature>
<protein>
    <submittedName>
        <fullName evidence="2">CHAT domain-containing protein</fullName>
    </submittedName>
</protein>
<gene>
    <name evidence="2" type="ORF">ABWT76_002285</name>
</gene>
<evidence type="ECO:0000313" key="2">
    <source>
        <dbReference type="EMBL" id="XCM39363.1"/>
    </source>
</evidence>